<feature type="transmembrane region" description="Helical" evidence="11">
    <location>
        <begin position="173"/>
        <end position="201"/>
    </location>
</feature>
<protein>
    <recommendedName>
        <fullName evidence="11">Alpha-1,3-glucosyltransferase</fullName>
        <ecNumber evidence="11">2.4.1.-</ecNumber>
    </recommendedName>
</protein>
<dbReference type="GO" id="GO:0042283">
    <property type="term" value="F:dolichyl pyrophosphate Glc1Man9GlcNAc2 alpha-1,3-glucosyltransferase activity"/>
    <property type="evidence" value="ECO:0007669"/>
    <property type="project" value="UniProtKB-EC"/>
</dbReference>
<evidence type="ECO:0000256" key="9">
    <source>
        <dbReference type="ARBA" id="ARBA00023136"/>
    </source>
</evidence>
<feature type="transmembrane region" description="Helical" evidence="11">
    <location>
        <begin position="405"/>
        <end position="424"/>
    </location>
</feature>
<feature type="transmembrane region" description="Helical" evidence="11">
    <location>
        <begin position="444"/>
        <end position="463"/>
    </location>
</feature>
<keyword evidence="4 11" id="KW-0328">Glycosyltransferase</keyword>
<feature type="transmembrane region" description="Helical" evidence="11">
    <location>
        <begin position="470"/>
        <end position="491"/>
    </location>
</feature>
<keyword evidence="7 11" id="KW-0256">Endoplasmic reticulum</keyword>
<dbReference type="GO" id="GO:0005789">
    <property type="term" value="C:endoplasmic reticulum membrane"/>
    <property type="evidence" value="ECO:0007669"/>
    <property type="project" value="UniProtKB-SubCell"/>
</dbReference>
<keyword evidence="8 11" id="KW-1133">Transmembrane helix</keyword>
<comment type="subcellular location">
    <subcellularLocation>
        <location evidence="1 11">Endoplasmic reticulum membrane</location>
        <topology evidence="1 11">Multi-pass membrane protein</topology>
    </subcellularLocation>
</comment>
<evidence type="ECO:0000256" key="3">
    <source>
        <dbReference type="ARBA" id="ARBA00008715"/>
    </source>
</evidence>
<evidence type="ECO:0000256" key="10">
    <source>
        <dbReference type="ARBA" id="ARBA00047346"/>
    </source>
</evidence>
<feature type="transmembrane region" description="Helical" evidence="11">
    <location>
        <begin position="221"/>
        <end position="239"/>
    </location>
</feature>
<keyword evidence="9 11" id="KW-0472">Membrane</keyword>
<evidence type="ECO:0000256" key="4">
    <source>
        <dbReference type="ARBA" id="ARBA00022676"/>
    </source>
</evidence>
<evidence type="ECO:0000313" key="13">
    <source>
        <dbReference type="Proteomes" id="UP000013776"/>
    </source>
</evidence>
<evidence type="ECO:0000256" key="11">
    <source>
        <dbReference type="RuleBase" id="RU363110"/>
    </source>
</evidence>
<dbReference type="AlphaFoldDB" id="R4XHB2"/>
<evidence type="ECO:0000256" key="1">
    <source>
        <dbReference type="ARBA" id="ARBA00004477"/>
    </source>
</evidence>
<accession>R4XHB2</accession>
<comment type="catalytic activity">
    <reaction evidence="10">
        <text>an alpha-D-Glc-(1-&gt;3)-alpha-D-Man-(1-&gt;2)-alpha-D-Man-(1-&gt;2)-alpha-D-Man-(1-&gt;3)-[alpha-D-Man-(1-&gt;2)-alpha-D-Man-(1-&gt;3)-[alpha-D-Man-(1-&gt;2)-alpha-D-Man-(1-&gt;6)]-alpha-D-Man-(1-&gt;6)]-beta-D-Man-(1-&gt;4)-beta-D-GlcNAc-(1-&gt;4)-alpha-D-GlcNAc-diphospho-di-trans,poly-cis-dolichol + a di-trans,poly-cis-dolichyl beta-D-glucosyl phosphate = an alpha-D-Glc-(1-&gt;3)-alpha-D-Glc-(1-&gt;3)-alpha-D-Man-(1-&gt;2)-alpha-D-Man-(1-&gt;2)-alpha-D-Man-(1-&gt;3)-[alpha-D-Man-(1-&gt;2)-alpha-D-Man-(1-&gt;3)-[alpha-D-Man-(1-&gt;2)-alpha-D-Man-(1-&gt;6)]-alpha-D-Man-(1-&gt;6)]-beta-D-Man-(1-&gt;4)-beta-D-GlcNAc-(1-&gt;4)-alpha-D-GlcNAc-diphospho-di-trans,poly-cis-dolichol + a di-trans,poly-cis-dolichyl phosphate + H(+)</text>
        <dbReference type="Rhea" id="RHEA:31307"/>
        <dbReference type="Rhea" id="RHEA-COMP:19498"/>
        <dbReference type="Rhea" id="RHEA-COMP:19502"/>
        <dbReference type="Rhea" id="RHEA-COMP:19521"/>
        <dbReference type="Rhea" id="RHEA-COMP:19522"/>
        <dbReference type="ChEBI" id="CHEBI:15378"/>
        <dbReference type="ChEBI" id="CHEBI:57525"/>
        <dbReference type="ChEBI" id="CHEBI:57683"/>
        <dbReference type="ChEBI" id="CHEBI:132521"/>
        <dbReference type="ChEBI" id="CHEBI:132522"/>
        <dbReference type="EC" id="2.4.1.265"/>
    </reaction>
    <physiologicalReaction direction="left-to-right" evidence="10">
        <dbReference type="Rhea" id="RHEA:31308"/>
    </physiologicalReaction>
</comment>
<keyword evidence="6 11" id="KW-0812">Transmembrane</keyword>
<evidence type="ECO:0000256" key="8">
    <source>
        <dbReference type="ARBA" id="ARBA00022989"/>
    </source>
</evidence>
<organism evidence="12 13">
    <name type="scientific">Taphrina deformans (strain PYCC 5710 / ATCC 11124 / CBS 356.35 / IMI 108563 / JCM 9778 / NBRC 8474)</name>
    <name type="common">Peach leaf curl fungus</name>
    <name type="synonym">Lalaria deformans</name>
    <dbReference type="NCBI Taxonomy" id="1097556"/>
    <lineage>
        <taxon>Eukaryota</taxon>
        <taxon>Fungi</taxon>
        <taxon>Dikarya</taxon>
        <taxon>Ascomycota</taxon>
        <taxon>Taphrinomycotina</taxon>
        <taxon>Taphrinomycetes</taxon>
        <taxon>Taphrinales</taxon>
        <taxon>Taphrinaceae</taxon>
        <taxon>Taphrina</taxon>
    </lineage>
</organism>
<comment type="pathway">
    <text evidence="2 11">Protein modification; protein glycosylation.</text>
</comment>
<comment type="caution">
    <text evidence="12">The sequence shown here is derived from an EMBL/GenBank/DDBJ whole genome shotgun (WGS) entry which is preliminary data.</text>
</comment>
<dbReference type="EMBL" id="CAHR02000102">
    <property type="protein sequence ID" value="CCG82797.1"/>
    <property type="molecule type" value="Genomic_DNA"/>
</dbReference>
<feature type="transmembrane region" description="Helical" evidence="11">
    <location>
        <begin position="339"/>
        <end position="356"/>
    </location>
</feature>
<keyword evidence="5 11" id="KW-0808">Transferase</keyword>
<evidence type="ECO:0000256" key="6">
    <source>
        <dbReference type="ARBA" id="ARBA00022692"/>
    </source>
</evidence>
<feature type="transmembrane region" description="Helical" evidence="11">
    <location>
        <begin position="130"/>
        <end position="153"/>
    </location>
</feature>
<dbReference type="InterPro" id="IPR004856">
    <property type="entry name" value="Glyco_trans_ALG6/ALG8"/>
</dbReference>
<reference evidence="12 13" key="1">
    <citation type="journal article" date="2013" name="MBio">
        <title>Genome sequencing of the plant pathogen Taphrina deformans, the causal agent of peach leaf curl.</title>
        <authorList>
            <person name="Cisse O.H."/>
            <person name="Almeida J.M.G.C.F."/>
            <person name="Fonseca A."/>
            <person name="Kumar A.A."/>
            <person name="Salojaervi J."/>
            <person name="Overmyer K."/>
            <person name="Hauser P.M."/>
            <person name="Pagni M."/>
        </authorList>
    </citation>
    <scope>NUCLEOTIDE SEQUENCE [LARGE SCALE GENOMIC DNA]</scope>
    <source>
        <strain evidence="13">PYCC 5710 / ATCC 11124 / CBS 356.35 / IMI 108563 / JCM 9778 / NBRC 8474</strain>
    </source>
</reference>
<dbReference type="GO" id="GO:0006487">
    <property type="term" value="P:protein N-linked glycosylation"/>
    <property type="evidence" value="ECO:0007669"/>
    <property type="project" value="TreeGrafter"/>
</dbReference>
<dbReference type="eggNOG" id="KOG2576">
    <property type="taxonomic scope" value="Eukaryota"/>
</dbReference>
<dbReference type="Proteomes" id="UP000013776">
    <property type="component" value="Unassembled WGS sequence"/>
</dbReference>
<dbReference type="STRING" id="1097556.R4XHB2"/>
<evidence type="ECO:0000256" key="5">
    <source>
        <dbReference type="ARBA" id="ARBA00022679"/>
    </source>
</evidence>
<name>R4XHB2_TAPDE</name>
<dbReference type="Pfam" id="PF03155">
    <property type="entry name" value="Alg6_Alg8"/>
    <property type="match status" value="1"/>
</dbReference>
<dbReference type="PANTHER" id="PTHR12413">
    <property type="entry name" value="DOLICHYL GLYCOSYLTRANSFERASE"/>
    <property type="match status" value="1"/>
</dbReference>
<keyword evidence="13" id="KW-1185">Reference proteome</keyword>
<sequence length="510" mass="58324">MSDSLYSQSNFNAVFVASTALKLLLIPAYRSTDFEVHRNWLALTHSLPVNQWYFERTSEWTLDYPPFFAYFEWALSQIAKFVDPEMLVVSNLNYASDRTIWFQRISVIVTELGLFFALKRLMRQPQIASSRLMAFSVFLSPGFLIIDHIHFQYNGAMYGLLMYSILALDTQPIYGALLFAVLLCFKHIYLYLAPAYFVYLLRKVVLRSNFKGVLVSRTIKLGAAVILPFAIAFGPFLYMQQMSQVLSRLFPFSRGLCHAYWAPNFWSLYSFLDRVAIQVGPKLNLSLNTEAVKSVTRGLVGDTTFAVLPEISPRTTFCLTLFFQGLALAKLFLYPTYQVFLGALTLCGYASFFFGWHVHEKAILLVILPASLLALKDTRYLFAFRPLFEAGYISLLPLIFTGKEILIVMMYTVAYLVVFVQAFSSVTPPPVVQRRFLMDRVGRVYSSGFGPLLFFTTIIHPAFLSHKENLSFVPLLLTSVYCAWGILWSWLGFNYLYFTDLHKNSAAVKH</sequence>
<evidence type="ECO:0000313" key="12">
    <source>
        <dbReference type="EMBL" id="CCG82797.1"/>
    </source>
</evidence>
<dbReference type="PANTHER" id="PTHR12413:SF2">
    <property type="entry name" value="DOLICHYL PYROPHOSPHATE GLC1MAN9GLCNAC2 ALPHA-1,3-GLUCOSYLTRANSFERASE-RELATED"/>
    <property type="match status" value="1"/>
</dbReference>
<dbReference type="EC" id="2.4.1.-" evidence="11"/>
<dbReference type="VEuPathDB" id="FungiDB:TAPDE_002785"/>
<evidence type="ECO:0000256" key="2">
    <source>
        <dbReference type="ARBA" id="ARBA00004922"/>
    </source>
</evidence>
<dbReference type="OrthoDB" id="1689333at2759"/>
<dbReference type="UniPathway" id="UPA00378"/>
<proteinExistence type="inferred from homology"/>
<gene>
    <name evidence="12" type="ORF">TAPDE_002785</name>
</gene>
<comment type="similarity">
    <text evidence="3 11">Belongs to the ALG6/ALG8 glucosyltransferase family.</text>
</comment>
<evidence type="ECO:0000256" key="7">
    <source>
        <dbReference type="ARBA" id="ARBA00022824"/>
    </source>
</evidence>
<feature type="transmembrane region" description="Helical" evidence="11">
    <location>
        <begin position="362"/>
        <end position="384"/>
    </location>
</feature>